<comment type="function">
    <text evidence="2 9 11">Excises uracil residues from the DNA which can arise as a result of misincorporation of dUMP residues by DNA polymerase or due to deamination of cytosine.</text>
</comment>
<dbReference type="AlphaFoldDB" id="A0A031JZF4"/>
<comment type="catalytic activity">
    <reaction evidence="1 9 11">
        <text>Hydrolyzes single-stranded DNA or mismatched double-stranded DNA and polynucleotides, releasing free uracil.</text>
        <dbReference type="EC" id="3.2.2.27"/>
    </reaction>
</comment>
<dbReference type="NCBIfam" id="NF003591">
    <property type="entry name" value="PRK05254.1-4"/>
    <property type="match status" value="1"/>
</dbReference>
<dbReference type="FunFam" id="3.40.470.10:FF:000001">
    <property type="entry name" value="Uracil-DNA glycosylase"/>
    <property type="match status" value="1"/>
</dbReference>
<dbReference type="PANTHER" id="PTHR11264">
    <property type="entry name" value="URACIL-DNA GLYCOSYLASE"/>
    <property type="match status" value="1"/>
</dbReference>
<evidence type="ECO:0000256" key="9">
    <source>
        <dbReference type="HAMAP-Rule" id="MF_00148"/>
    </source>
</evidence>
<evidence type="ECO:0000256" key="11">
    <source>
        <dbReference type="RuleBase" id="RU003780"/>
    </source>
</evidence>
<dbReference type="NCBIfam" id="NF003592">
    <property type="entry name" value="PRK05254.1-5"/>
    <property type="match status" value="1"/>
</dbReference>
<evidence type="ECO:0000256" key="8">
    <source>
        <dbReference type="ARBA" id="ARBA00023204"/>
    </source>
</evidence>
<organism evidence="13 14">
    <name type="scientific">Novosphingobium resinovorum</name>
    <dbReference type="NCBI Taxonomy" id="158500"/>
    <lineage>
        <taxon>Bacteria</taxon>
        <taxon>Pseudomonadati</taxon>
        <taxon>Pseudomonadota</taxon>
        <taxon>Alphaproteobacteria</taxon>
        <taxon>Sphingomonadales</taxon>
        <taxon>Sphingomonadaceae</taxon>
        <taxon>Novosphingobium</taxon>
    </lineage>
</organism>
<dbReference type="GO" id="GO:0097510">
    <property type="term" value="P:base-excision repair, AP site formation via deaminated base removal"/>
    <property type="evidence" value="ECO:0007669"/>
    <property type="project" value="TreeGrafter"/>
</dbReference>
<evidence type="ECO:0000256" key="6">
    <source>
        <dbReference type="ARBA" id="ARBA00022763"/>
    </source>
</evidence>
<dbReference type="SMART" id="SM00986">
    <property type="entry name" value="UDG"/>
    <property type="match status" value="1"/>
</dbReference>
<evidence type="ECO:0000256" key="1">
    <source>
        <dbReference type="ARBA" id="ARBA00001400"/>
    </source>
</evidence>
<feature type="active site" description="Proton acceptor" evidence="9 10">
    <location>
        <position position="86"/>
    </location>
</feature>
<gene>
    <name evidence="9 13" type="primary">ung</name>
    <name evidence="13" type="ORF">BV97_02196</name>
</gene>
<dbReference type="InterPro" id="IPR036895">
    <property type="entry name" value="Uracil-DNA_glycosylase-like_sf"/>
</dbReference>
<name>A0A031JZF4_9SPHN</name>
<feature type="domain" description="Uracil-DNA glycosylase-like" evidence="12">
    <location>
        <begin position="71"/>
        <end position="234"/>
    </location>
</feature>
<dbReference type="InterPro" id="IPR005122">
    <property type="entry name" value="Uracil-DNA_glycosylase-like"/>
</dbReference>
<dbReference type="PANTHER" id="PTHR11264:SF0">
    <property type="entry name" value="URACIL-DNA GLYCOSYLASE"/>
    <property type="match status" value="1"/>
</dbReference>
<dbReference type="NCBIfam" id="TIGR00628">
    <property type="entry name" value="ung"/>
    <property type="match status" value="1"/>
</dbReference>
<dbReference type="STRING" id="158500.BES08_13160"/>
<dbReference type="PATRIC" id="fig|158500.4.peg.2235"/>
<keyword evidence="13" id="KW-0326">Glycosidase</keyword>
<evidence type="ECO:0000256" key="7">
    <source>
        <dbReference type="ARBA" id="ARBA00022801"/>
    </source>
</evidence>
<dbReference type="eggNOG" id="COG0692">
    <property type="taxonomic scope" value="Bacteria"/>
</dbReference>
<evidence type="ECO:0000256" key="5">
    <source>
        <dbReference type="ARBA" id="ARBA00018429"/>
    </source>
</evidence>
<evidence type="ECO:0000313" key="14">
    <source>
        <dbReference type="Proteomes" id="UP000024329"/>
    </source>
</evidence>
<evidence type="ECO:0000313" key="13">
    <source>
        <dbReference type="EMBL" id="EZP82173.1"/>
    </source>
</evidence>
<keyword evidence="7 9" id="KW-0378">Hydrolase</keyword>
<dbReference type="Gene3D" id="3.40.470.10">
    <property type="entry name" value="Uracil-DNA glycosylase-like domain"/>
    <property type="match status" value="1"/>
</dbReference>
<dbReference type="InterPro" id="IPR018085">
    <property type="entry name" value="Ura-DNA_Glyclase_AS"/>
</dbReference>
<dbReference type="SMART" id="SM00987">
    <property type="entry name" value="UreE_C"/>
    <property type="match status" value="1"/>
</dbReference>
<dbReference type="SUPFAM" id="SSF52141">
    <property type="entry name" value="Uracil-DNA glycosylase-like"/>
    <property type="match status" value="1"/>
</dbReference>
<evidence type="ECO:0000259" key="12">
    <source>
        <dbReference type="SMART" id="SM00986"/>
    </source>
</evidence>
<dbReference type="Proteomes" id="UP000024329">
    <property type="component" value="Unassembled WGS sequence"/>
</dbReference>
<dbReference type="PROSITE" id="PS00130">
    <property type="entry name" value="U_DNA_GLYCOSYLASE"/>
    <property type="match status" value="1"/>
</dbReference>
<sequence>MARALPRGFFGKVEGMSATQDVQAVPESWAPALGPVLATPEARRLGGWLKAEEAAGKVIYPPRGTRLRALELTPLDQVRVVILGQDPYHGPGQAHGLSFSVQEGVKVPPSLVNIYKELATDCGVVAPGHGNLEHWARQGVLLLNNALTVEAGQAGSHQKRGWEAITDAAVAAVAAKAEPCVFMLWGSHAKKKALSVPGLMESHHLVLTAPHPSPLSAYQGFFGCGHFSRANAFLAEHGRGTIDW</sequence>
<keyword evidence="9" id="KW-0963">Cytoplasm</keyword>
<dbReference type="HAMAP" id="MF_00148">
    <property type="entry name" value="UDG"/>
    <property type="match status" value="1"/>
</dbReference>
<reference evidence="13 14" key="1">
    <citation type="submission" date="2014-03" db="EMBL/GenBank/DDBJ databases">
        <title>Whole genome sequence of Novosphingobium resinovorum KF1.</title>
        <authorList>
            <person name="Gan H.M."/>
            <person name="Gan H.Y."/>
            <person name="Chew T.H."/>
            <person name="Savka M.A."/>
        </authorList>
    </citation>
    <scope>NUCLEOTIDE SEQUENCE [LARGE SCALE GENOMIC DNA]</scope>
    <source>
        <strain evidence="13 14">KF1</strain>
    </source>
</reference>
<keyword evidence="8 9" id="KW-0234">DNA repair</keyword>
<comment type="similarity">
    <text evidence="3 9 11">Belongs to the uracil-DNA glycosylase (UDG) superfamily. UNG family.</text>
</comment>
<dbReference type="GO" id="GO:0004844">
    <property type="term" value="F:uracil DNA N-glycosylase activity"/>
    <property type="evidence" value="ECO:0007669"/>
    <property type="project" value="UniProtKB-UniRule"/>
</dbReference>
<keyword evidence="6 9" id="KW-0227">DNA damage</keyword>
<comment type="caution">
    <text evidence="13">The sequence shown here is derived from an EMBL/GenBank/DDBJ whole genome shotgun (WGS) entry which is preliminary data.</text>
</comment>
<dbReference type="NCBIfam" id="NF003588">
    <property type="entry name" value="PRK05254.1-1"/>
    <property type="match status" value="1"/>
</dbReference>
<dbReference type="InterPro" id="IPR002043">
    <property type="entry name" value="UDG_fam1"/>
</dbReference>
<evidence type="ECO:0000256" key="10">
    <source>
        <dbReference type="PROSITE-ProRule" id="PRU10072"/>
    </source>
</evidence>
<dbReference type="EMBL" id="JFYZ01000010">
    <property type="protein sequence ID" value="EZP82173.1"/>
    <property type="molecule type" value="Genomic_DNA"/>
</dbReference>
<dbReference type="NCBIfam" id="NF003589">
    <property type="entry name" value="PRK05254.1-2"/>
    <property type="match status" value="1"/>
</dbReference>
<dbReference type="CDD" id="cd10027">
    <property type="entry name" value="UDG-F1-like"/>
    <property type="match status" value="1"/>
</dbReference>
<comment type="subcellular location">
    <subcellularLocation>
        <location evidence="9">Cytoplasm</location>
    </subcellularLocation>
</comment>
<evidence type="ECO:0000256" key="3">
    <source>
        <dbReference type="ARBA" id="ARBA00008184"/>
    </source>
</evidence>
<dbReference type="Pfam" id="PF03167">
    <property type="entry name" value="UDG"/>
    <property type="match status" value="1"/>
</dbReference>
<proteinExistence type="inferred from homology"/>
<evidence type="ECO:0000256" key="2">
    <source>
        <dbReference type="ARBA" id="ARBA00002631"/>
    </source>
</evidence>
<dbReference type="EC" id="3.2.2.27" evidence="4 9"/>
<protein>
    <recommendedName>
        <fullName evidence="5 9">Uracil-DNA glycosylase</fullName>
        <shortName evidence="9">UDG</shortName>
        <ecNumber evidence="4 9">3.2.2.27</ecNumber>
    </recommendedName>
</protein>
<dbReference type="GO" id="GO:0005737">
    <property type="term" value="C:cytoplasm"/>
    <property type="evidence" value="ECO:0007669"/>
    <property type="project" value="UniProtKB-SubCell"/>
</dbReference>
<accession>A0A031JZF4</accession>
<evidence type="ECO:0000256" key="4">
    <source>
        <dbReference type="ARBA" id="ARBA00012030"/>
    </source>
</evidence>